<accession>A0A4Y7RUA7</accession>
<dbReference type="PANTHER" id="PTHR13078:SF56">
    <property type="entry name" value="PEROXISOMAL MULTIFUNCTIONAL ENZYME TYPE 2"/>
    <property type="match status" value="1"/>
</dbReference>
<keyword evidence="4" id="KW-1185">Reference proteome</keyword>
<evidence type="ECO:0000313" key="3">
    <source>
        <dbReference type="EMBL" id="TEB12272.1"/>
    </source>
</evidence>
<dbReference type="AlphaFoldDB" id="A0A4Y7RUA7"/>
<feature type="domain" description="MaoC-like" evidence="1">
    <location>
        <begin position="194"/>
        <end position="260"/>
    </location>
</feature>
<dbReference type="Pfam" id="PF01575">
    <property type="entry name" value="MaoC_dehydratas"/>
    <property type="match status" value="1"/>
</dbReference>
<reference evidence="3 4" key="1">
    <citation type="journal article" date="2018" name="Environ. Microbiol.">
        <title>Novel energy conservation strategies and behaviour of Pelotomaculum schinkii driving syntrophic propionate catabolism.</title>
        <authorList>
            <person name="Hidalgo-Ahumada C.A.P."/>
            <person name="Nobu M.K."/>
            <person name="Narihiro T."/>
            <person name="Tamaki H."/>
            <person name="Liu W.T."/>
            <person name="Kamagata Y."/>
            <person name="Stams A.J.M."/>
            <person name="Imachi H."/>
            <person name="Sousa D.Z."/>
        </authorList>
    </citation>
    <scope>NUCLEOTIDE SEQUENCE [LARGE SCALE GENOMIC DNA]</scope>
    <source>
        <strain evidence="3 4">MGP</strain>
    </source>
</reference>
<organism evidence="3 4">
    <name type="scientific">Pelotomaculum propionicicum</name>
    <dbReference type="NCBI Taxonomy" id="258475"/>
    <lineage>
        <taxon>Bacteria</taxon>
        <taxon>Bacillati</taxon>
        <taxon>Bacillota</taxon>
        <taxon>Clostridia</taxon>
        <taxon>Eubacteriales</taxon>
        <taxon>Desulfotomaculaceae</taxon>
        <taxon>Pelotomaculum</taxon>
    </lineage>
</organism>
<sequence>MTVDSKFVGVPWKEDVREITWRMTTNYAASLDDMNPLYFDEEQEGGLYASPMFPVTLIWRIILADRAKYAPPGLPYPQEVWDQLMHYTEYIDFKRLLRPGVKVRIKSQISAMIPQRAGTNIVFKFDVEDFKSGEPYYTEYVGSMLRGVECPDGGKGSLPEYQQTKYNGNALWESPGFCSQALPYIYDGCGDLVFAIHTSPKFARSVGLKSNVLHGTANLAIGIKEVINRELGGDARRVKVLAGKFTSMIFANDNLRVQLFERKVSGDTVDLYFQVLNETTGKVAVSYGYVKASL</sequence>
<dbReference type="OrthoDB" id="160199at2"/>
<dbReference type="Gene3D" id="3.10.129.10">
    <property type="entry name" value="Hotdog Thioesterase"/>
    <property type="match status" value="1"/>
</dbReference>
<evidence type="ECO:0000259" key="1">
    <source>
        <dbReference type="Pfam" id="PF01575"/>
    </source>
</evidence>
<dbReference type="GO" id="GO:0006635">
    <property type="term" value="P:fatty acid beta-oxidation"/>
    <property type="evidence" value="ECO:0007669"/>
    <property type="project" value="TreeGrafter"/>
</dbReference>
<comment type="caution">
    <text evidence="3">The sequence shown here is derived from an EMBL/GenBank/DDBJ whole genome shotgun (WGS) entry which is preliminary data.</text>
</comment>
<evidence type="ECO:0000313" key="4">
    <source>
        <dbReference type="Proteomes" id="UP000297597"/>
    </source>
</evidence>
<proteinExistence type="predicted"/>
<dbReference type="InterPro" id="IPR029069">
    <property type="entry name" value="HotDog_dom_sf"/>
</dbReference>
<evidence type="ECO:0000259" key="2">
    <source>
        <dbReference type="Pfam" id="PF13452"/>
    </source>
</evidence>
<protein>
    <recommendedName>
        <fullName evidence="5">MaoC-like domain-containing protein</fullName>
    </recommendedName>
</protein>
<evidence type="ECO:0008006" key="5">
    <source>
        <dbReference type="Google" id="ProtNLM"/>
    </source>
</evidence>
<dbReference type="SUPFAM" id="SSF54637">
    <property type="entry name" value="Thioesterase/thiol ester dehydrase-isomerase"/>
    <property type="match status" value="2"/>
</dbReference>
<dbReference type="EMBL" id="QFFZ01000008">
    <property type="protein sequence ID" value="TEB12272.1"/>
    <property type="molecule type" value="Genomic_DNA"/>
</dbReference>
<dbReference type="GO" id="GO:0003857">
    <property type="term" value="F:(3S)-3-hydroxyacyl-CoA dehydrogenase (NAD+) activity"/>
    <property type="evidence" value="ECO:0007669"/>
    <property type="project" value="TreeGrafter"/>
</dbReference>
<dbReference type="PANTHER" id="PTHR13078">
    <property type="entry name" value="PEROXISOMAL MULTIFUNCTIONAL ENZYME TYPE 2-RELATED"/>
    <property type="match status" value="1"/>
</dbReference>
<gene>
    <name evidence="3" type="ORF">Pmgp_01163</name>
</gene>
<dbReference type="Pfam" id="PF13452">
    <property type="entry name" value="FAS1_DH_region"/>
    <property type="match status" value="1"/>
</dbReference>
<dbReference type="GO" id="GO:0044594">
    <property type="term" value="F:17-beta-hydroxysteroid dehydrogenase (NAD+) activity"/>
    <property type="evidence" value="ECO:0007669"/>
    <property type="project" value="TreeGrafter"/>
</dbReference>
<dbReference type="InterPro" id="IPR002539">
    <property type="entry name" value="MaoC-like_dom"/>
</dbReference>
<name>A0A4Y7RUA7_9FIRM</name>
<dbReference type="InterPro" id="IPR039569">
    <property type="entry name" value="FAS1-like_DH_region"/>
</dbReference>
<feature type="domain" description="FAS1-like dehydratase" evidence="2">
    <location>
        <begin position="7"/>
        <end position="116"/>
    </location>
</feature>
<dbReference type="Proteomes" id="UP000297597">
    <property type="component" value="Unassembled WGS sequence"/>
</dbReference>
<dbReference type="RefSeq" id="WP_134213034.1">
    <property type="nucleotide sequence ID" value="NZ_QFFZ01000008.1"/>
</dbReference>
<dbReference type="GO" id="GO:0004300">
    <property type="term" value="F:enoyl-CoA hydratase activity"/>
    <property type="evidence" value="ECO:0007669"/>
    <property type="project" value="TreeGrafter"/>
</dbReference>